<dbReference type="AlphaFoldDB" id="A0A952KDW0"/>
<evidence type="ECO:0000313" key="2">
    <source>
        <dbReference type="EMBL" id="MBW8724700.1"/>
    </source>
</evidence>
<reference evidence="2" key="1">
    <citation type="submission" date="2020-06" db="EMBL/GenBank/DDBJ databases">
        <title>Stable isotope informed genome-resolved metagenomics uncovers potential trophic interactions in rhizosphere soil.</title>
        <authorList>
            <person name="Starr E.P."/>
            <person name="Shi S."/>
            <person name="Blazewicz S.J."/>
            <person name="Koch B.J."/>
            <person name="Probst A.J."/>
            <person name="Hungate B.A."/>
            <person name="Pett-Ridge J."/>
            <person name="Firestone M.K."/>
            <person name="Banfield J.F."/>
        </authorList>
    </citation>
    <scope>NUCLEOTIDE SEQUENCE</scope>
    <source>
        <strain evidence="2">YM_69_17</strain>
    </source>
</reference>
<sequence length="104" mass="11937">MSIGRRILVPALTALAVLATAGPAVAHHKPWHHGGPPWARSHHGHGYYYARPRPPVVVYERPYDGYYYERPRYYRRPAPVYVEPPPYYYAPAPGVTINIPLRFD</sequence>
<accession>A0A952KDW0</accession>
<gene>
    <name evidence="2" type="ORF">JF625_06020</name>
</gene>
<dbReference type="Proteomes" id="UP000700706">
    <property type="component" value="Unassembled WGS sequence"/>
</dbReference>
<evidence type="ECO:0000313" key="3">
    <source>
        <dbReference type="Proteomes" id="UP000700706"/>
    </source>
</evidence>
<comment type="caution">
    <text evidence="2">The sequence shown here is derived from an EMBL/GenBank/DDBJ whole genome shotgun (WGS) entry which is preliminary data.</text>
</comment>
<feature type="chain" id="PRO_5037485748" evidence="1">
    <location>
        <begin position="27"/>
        <end position="104"/>
    </location>
</feature>
<proteinExistence type="predicted"/>
<keyword evidence="1" id="KW-0732">Signal</keyword>
<evidence type="ECO:0000256" key="1">
    <source>
        <dbReference type="SAM" id="SignalP"/>
    </source>
</evidence>
<name>A0A952KDW0_9PROT</name>
<organism evidence="2 3">
    <name type="scientific">Inquilinus limosus</name>
    <dbReference type="NCBI Taxonomy" id="171674"/>
    <lineage>
        <taxon>Bacteria</taxon>
        <taxon>Pseudomonadati</taxon>
        <taxon>Pseudomonadota</taxon>
        <taxon>Alphaproteobacteria</taxon>
        <taxon>Rhodospirillales</taxon>
        <taxon>Rhodospirillaceae</taxon>
        <taxon>Inquilinus</taxon>
    </lineage>
</organism>
<protein>
    <submittedName>
        <fullName evidence="2">Uncharacterized protein</fullName>
    </submittedName>
</protein>
<dbReference type="EMBL" id="JAEKLZ010000131">
    <property type="protein sequence ID" value="MBW8724700.1"/>
    <property type="molecule type" value="Genomic_DNA"/>
</dbReference>
<feature type="signal peptide" evidence="1">
    <location>
        <begin position="1"/>
        <end position="26"/>
    </location>
</feature>